<dbReference type="EMBL" id="DS267811">
    <property type="protein sequence ID" value="EDN58172.1"/>
    <property type="molecule type" value="Genomic_DNA"/>
</dbReference>
<name>A0ABM9WXG9_VIBAE</name>
<evidence type="ECO:0000313" key="2">
    <source>
        <dbReference type="Proteomes" id="UP000242664"/>
    </source>
</evidence>
<sequence length="19" mass="2078">HSPMTSLMTMGVLLMAMLI</sequence>
<accession>A0ABM9WXG9</accession>
<keyword evidence="2" id="KW-1185">Reference proteome</keyword>
<protein>
    <submittedName>
        <fullName evidence="1">Uncharacterized protein</fullName>
    </submittedName>
</protein>
<proteinExistence type="predicted"/>
<feature type="non-terminal residue" evidence="1">
    <location>
        <position position="1"/>
    </location>
</feature>
<dbReference type="Proteomes" id="UP000242664">
    <property type="component" value="Unassembled WGS sequence"/>
</dbReference>
<organism evidence="1 2">
    <name type="scientific">Vibrio antiquarius (strain Ex25)</name>
    <dbReference type="NCBI Taxonomy" id="150340"/>
    <lineage>
        <taxon>Bacteria</taxon>
        <taxon>Pseudomonadati</taxon>
        <taxon>Pseudomonadota</taxon>
        <taxon>Gammaproteobacteria</taxon>
        <taxon>Vibrionales</taxon>
        <taxon>Vibrionaceae</taxon>
        <taxon>Vibrio</taxon>
        <taxon>Vibrio diabolicus subgroup</taxon>
    </lineage>
</organism>
<evidence type="ECO:0000313" key="1">
    <source>
        <dbReference type="EMBL" id="EDN58172.1"/>
    </source>
</evidence>
<gene>
    <name evidence="1" type="ORF">VEx25_B0233</name>
</gene>
<reference evidence="2" key="1">
    <citation type="submission" date="2006-10" db="EMBL/GenBank/DDBJ databases">
        <authorList>
            <person name="Heidelberg J."/>
            <person name="Sebastian Y."/>
        </authorList>
    </citation>
    <scope>NUCLEOTIDE SEQUENCE [LARGE SCALE GENOMIC DNA]</scope>
    <source>
        <strain evidence="2">EX25</strain>
    </source>
</reference>